<accession>A0A6G0TD22</accession>
<reference evidence="1 2" key="1">
    <citation type="submission" date="2019-08" db="EMBL/GenBank/DDBJ databases">
        <title>The genome of the soybean aphid Biotype 1, its phylome, world population structure and adaptation to the North American continent.</title>
        <authorList>
            <person name="Giordano R."/>
            <person name="Donthu R.K."/>
            <person name="Hernandez A.G."/>
            <person name="Wright C.L."/>
            <person name="Zimin A.V."/>
        </authorList>
    </citation>
    <scope>NUCLEOTIDE SEQUENCE [LARGE SCALE GENOMIC DNA]</scope>
    <source>
        <tissue evidence="1">Whole aphids</tissue>
    </source>
</reference>
<sequence>MTRDFIEFKAYQNDLRKSEEINLMKTIIEINECEIFTQRRAHEIAEKRWCKNNTYLKLKFLQNSSKNTKVHKLLVHLKFKFRRNYFREYRESNSSTSGVLDVENIKFHIRNLPYGRSTLTKSGLALKIEVVFQRFCVAKLWIKILSRRNYEKYFYELRTSFYNQTFTKTIFQMLVSLEAFKEEAAQDYIILNFNAKIVIALRLILKRNSLNPICNCKHLNSKKLQHSLSSGKNSCAQRPCEITSFYYITCDSRGQRRPLSDTTLLYEILVIGNVIGDGLNNNIIT</sequence>
<evidence type="ECO:0000313" key="2">
    <source>
        <dbReference type="Proteomes" id="UP000475862"/>
    </source>
</evidence>
<dbReference type="EMBL" id="VYZN01000042">
    <property type="protein sequence ID" value="KAE9530843.1"/>
    <property type="molecule type" value="Genomic_DNA"/>
</dbReference>
<name>A0A6G0TD22_APHGL</name>
<comment type="caution">
    <text evidence="1">The sequence shown here is derived from an EMBL/GenBank/DDBJ whole genome shotgun (WGS) entry which is preliminary data.</text>
</comment>
<dbReference type="AlphaFoldDB" id="A0A6G0TD22"/>
<keyword evidence="2" id="KW-1185">Reference proteome</keyword>
<organism evidence="1 2">
    <name type="scientific">Aphis glycines</name>
    <name type="common">Soybean aphid</name>
    <dbReference type="NCBI Taxonomy" id="307491"/>
    <lineage>
        <taxon>Eukaryota</taxon>
        <taxon>Metazoa</taxon>
        <taxon>Ecdysozoa</taxon>
        <taxon>Arthropoda</taxon>
        <taxon>Hexapoda</taxon>
        <taxon>Insecta</taxon>
        <taxon>Pterygota</taxon>
        <taxon>Neoptera</taxon>
        <taxon>Paraneoptera</taxon>
        <taxon>Hemiptera</taxon>
        <taxon>Sternorrhyncha</taxon>
        <taxon>Aphidomorpha</taxon>
        <taxon>Aphidoidea</taxon>
        <taxon>Aphididae</taxon>
        <taxon>Aphidini</taxon>
        <taxon>Aphis</taxon>
        <taxon>Aphis</taxon>
    </lineage>
</organism>
<gene>
    <name evidence="1" type="ORF">AGLY_011305</name>
</gene>
<protein>
    <submittedName>
        <fullName evidence="1">Uncharacterized protein</fullName>
    </submittedName>
</protein>
<dbReference type="Proteomes" id="UP000475862">
    <property type="component" value="Unassembled WGS sequence"/>
</dbReference>
<evidence type="ECO:0000313" key="1">
    <source>
        <dbReference type="EMBL" id="KAE9530843.1"/>
    </source>
</evidence>
<proteinExistence type="predicted"/>